<name>A0A443PUK2_9MAGN</name>
<dbReference type="PANTHER" id="PTHR31429">
    <property type="entry name" value="WRKY TRANSCRIPTION FACTOR 36-RELATED"/>
    <property type="match status" value="1"/>
</dbReference>
<gene>
    <name evidence="9" type="ORF">CKAN_02373100</name>
</gene>
<dbReference type="SUPFAM" id="SSF118290">
    <property type="entry name" value="WRKY DNA-binding domain"/>
    <property type="match status" value="1"/>
</dbReference>
<evidence type="ECO:0000256" key="6">
    <source>
        <dbReference type="SAM" id="Coils"/>
    </source>
</evidence>
<feature type="compositionally biased region" description="Polar residues" evidence="7">
    <location>
        <begin position="194"/>
        <end position="203"/>
    </location>
</feature>
<feature type="domain" description="WRKY" evidence="8">
    <location>
        <begin position="263"/>
        <end position="329"/>
    </location>
</feature>
<dbReference type="PANTHER" id="PTHR31429:SF59">
    <property type="entry name" value="WRKY TRANSCRIPTION FACTOR 47-RELATED"/>
    <property type="match status" value="1"/>
</dbReference>
<evidence type="ECO:0000256" key="2">
    <source>
        <dbReference type="ARBA" id="ARBA00023015"/>
    </source>
</evidence>
<keyword evidence="4" id="KW-0804">Transcription</keyword>
<dbReference type="Pfam" id="PF03106">
    <property type="entry name" value="WRKY"/>
    <property type="match status" value="1"/>
</dbReference>
<dbReference type="Gene3D" id="2.20.25.80">
    <property type="entry name" value="WRKY domain"/>
    <property type="match status" value="1"/>
</dbReference>
<dbReference type="FunFam" id="2.20.25.80:FF:000002">
    <property type="entry name" value="probable WRKY transcription factor 31"/>
    <property type="match status" value="1"/>
</dbReference>
<comment type="subcellular location">
    <subcellularLocation>
        <location evidence="1">Nucleus</location>
    </subcellularLocation>
</comment>
<evidence type="ECO:0000256" key="5">
    <source>
        <dbReference type="ARBA" id="ARBA00023242"/>
    </source>
</evidence>
<dbReference type="InterPro" id="IPR044810">
    <property type="entry name" value="WRKY_plant"/>
</dbReference>
<dbReference type="OrthoDB" id="2020995at2759"/>
<feature type="compositionally biased region" description="Polar residues" evidence="7">
    <location>
        <begin position="240"/>
        <end position="249"/>
    </location>
</feature>
<dbReference type="PROSITE" id="PS50811">
    <property type="entry name" value="WRKY"/>
    <property type="match status" value="1"/>
</dbReference>
<feature type="region of interest" description="Disordered" evidence="7">
    <location>
        <begin position="473"/>
        <end position="511"/>
    </location>
</feature>
<keyword evidence="5" id="KW-0539">Nucleus</keyword>
<dbReference type="AlphaFoldDB" id="A0A443PUK2"/>
<proteinExistence type="predicted"/>
<dbReference type="SMART" id="SM00774">
    <property type="entry name" value="WRKY"/>
    <property type="match status" value="1"/>
</dbReference>
<evidence type="ECO:0000256" key="7">
    <source>
        <dbReference type="SAM" id="MobiDB-lite"/>
    </source>
</evidence>
<dbReference type="EMBL" id="QPKB01000010">
    <property type="protein sequence ID" value="RWR94439.1"/>
    <property type="molecule type" value="Genomic_DNA"/>
</dbReference>
<feature type="coiled-coil region" evidence="6">
    <location>
        <begin position="112"/>
        <end position="139"/>
    </location>
</feature>
<keyword evidence="6" id="KW-0175">Coiled coil</keyword>
<evidence type="ECO:0000259" key="8">
    <source>
        <dbReference type="PROSITE" id="PS50811"/>
    </source>
</evidence>
<dbReference type="GO" id="GO:0003700">
    <property type="term" value="F:DNA-binding transcription factor activity"/>
    <property type="evidence" value="ECO:0007669"/>
    <property type="project" value="InterPro"/>
</dbReference>
<evidence type="ECO:0000256" key="1">
    <source>
        <dbReference type="ARBA" id="ARBA00004123"/>
    </source>
</evidence>
<feature type="region of interest" description="Disordered" evidence="7">
    <location>
        <begin position="169"/>
        <end position="207"/>
    </location>
</feature>
<keyword evidence="10" id="KW-1185">Reference proteome</keyword>
<feature type="compositionally biased region" description="Low complexity" evidence="7">
    <location>
        <begin position="492"/>
        <end position="504"/>
    </location>
</feature>
<organism evidence="9 10">
    <name type="scientific">Cinnamomum micranthum f. kanehirae</name>
    <dbReference type="NCBI Taxonomy" id="337451"/>
    <lineage>
        <taxon>Eukaryota</taxon>
        <taxon>Viridiplantae</taxon>
        <taxon>Streptophyta</taxon>
        <taxon>Embryophyta</taxon>
        <taxon>Tracheophyta</taxon>
        <taxon>Spermatophyta</taxon>
        <taxon>Magnoliopsida</taxon>
        <taxon>Magnoliidae</taxon>
        <taxon>Laurales</taxon>
        <taxon>Lauraceae</taxon>
        <taxon>Cinnamomum</taxon>
    </lineage>
</organism>
<keyword evidence="2" id="KW-0805">Transcription regulation</keyword>
<evidence type="ECO:0000256" key="4">
    <source>
        <dbReference type="ARBA" id="ARBA00023163"/>
    </source>
</evidence>
<comment type="caution">
    <text evidence="9">The sequence shown here is derived from an EMBL/GenBank/DDBJ whole genome shotgun (WGS) entry which is preliminary data.</text>
</comment>
<evidence type="ECO:0000256" key="3">
    <source>
        <dbReference type="ARBA" id="ARBA00023125"/>
    </source>
</evidence>
<dbReference type="GO" id="GO:0043565">
    <property type="term" value="F:sequence-specific DNA binding"/>
    <property type="evidence" value="ECO:0007669"/>
    <property type="project" value="InterPro"/>
</dbReference>
<evidence type="ECO:0000313" key="10">
    <source>
        <dbReference type="Proteomes" id="UP000283530"/>
    </source>
</evidence>
<feature type="region of interest" description="Disordered" evidence="7">
    <location>
        <begin position="223"/>
        <end position="249"/>
    </location>
</feature>
<evidence type="ECO:0000313" key="9">
    <source>
        <dbReference type="EMBL" id="RWR94439.1"/>
    </source>
</evidence>
<feature type="compositionally biased region" description="Low complexity" evidence="7">
    <location>
        <begin position="473"/>
        <end position="482"/>
    </location>
</feature>
<keyword evidence="3" id="KW-0238">DNA-binding</keyword>
<dbReference type="Proteomes" id="UP000283530">
    <property type="component" value="Unassembled WGS sequence"/>
</dbReference>
<sequence>MDRPPEMALLHPSAGDIFRLNSGNFDRQPDNLTGRQHDMIKEMDFFSENHTGRRGKAVRLSSQDHDSKDGSMKIDAGISTGLHLLTMNSSGSEQSQVEKRPKNKLIALKMEIVRISEENQKLRSMFEQLTRNYTALQNQLVLKMRDHQQQQKEGGKTNMSNHRLLAQQLMDPGPSGALDMDEPSHSGDHETRELSPSPSNNADEASDNMIPITRKRQIVEDGFDQTSQSWEAKKGPKLTPSKNTDQTSEFPIRKARVSVRARSEAPMINDGCQWRKYGQKMAKGNPCPRAYYRCTMAVGCSVRKQVQRCAEDKTILITTYEGNHNHPLPPAATAMANTTSAAATMLLSCSTTSKESLSSPTFFPSLHYPSPLATLSASAPFPTITLDLTQTPNPMQFQRNPSLLTPFPMALSACPQLLGQPMYLGTKLPTVPPMQCGNPSLTEAVTAAITTDPNLTAALAAAITSIMGIPQNNPNVNNTNNGNGNGGSPSRQPGIPGSPQIPQSCTTFTTS</sequence>
<dbReference type="GO" id="GO:0005634">
    <property type="term" value="C:nucleus"/>
    <property type="evidence" value="ECO:0007669"/>
    <property type="project" value="UniProtKB-SubCell"/>
</dbReference>
<protein>
    <submittedName>
        <fullName evidence="9">Putative WRKY transcription factor 47</fullName>
    </submittedName>
</protein>
<dbReference type="InterPro" id="IPR036576">
    <property type="entry name" value="WRKY_dom_sf"/>
</dbReference>
<accession>A0A443PUK2</accession>
<feature type="compositionally biased region" description="Basic and acidic residues" evidence="7">
    <location>
        <begin position="182"/>
        <end position="193"/>
    </location>
</feature>
<dbReference type="InterPro" id="IPR003657">
    <property type="entry name" value="WRKY_dom"/>
</dbReference>
<reference evidence="9 10" key="1">
    <citation type="journal article" date="2019" name="Nat. Plants">
        <title>Stout camphor tree genome fills gaps in understanding of flowering plant genome evolution.</title>
        <authorList>
            <person name="Chaw S.M."/>
            <person name="Liu Y.C."/>
            <person name="Wu Y.W."/>
            <person name="Wang H.Y."/>
            <person name="Lin C.I."/>
            <person name="Wu C.S."/>
            <person name="Ke H.M."/>
            <person name="Chang L.Y."/>
            <person name="Hsu C.Y."/>
            <person name="Yang H.T."/>
            <person name="Sudianto E."/>
            <person name="Hsu M.H."/>
            <person name="Wu K.P."/>
            <person name="Wang L.N."/>
            <person name="Leebens-Mack J.H."/>
            <person name="Tsai I.J."/>
        </authorList>
    </citation>
    <scope>NUCLEOTIDE SEQUENCE [LARGE SCALE GENOMIC DNA]</scope>
    <source>
        <strain evidence="10">cv. Chaw 1501</strain>
        <tissue evidence="9">Young leaves</tissue>
    </source>
</reference>